<comment type="subunit">
    <text evidence="11">Interacts with RPA2 subunit of the RPA trimer; this interaction mediates UNG2 recruitment to RPA-coated single-stranded DNA at stalled replication forks. Interacts with PCNA; this interaction mediates UNG2 recruitment to S-phase replication foci. Interacts (via N-terminus) with FAM72A.</text>
</comment>
<dbReference type="NCBIfam" id="NF003588">
    <property type="entry name" value="PRK05254.1-1"/>
    <property type="match status" value="1"/>
</dbReference>
<proteinExistence type="inferred from homology"/>
<dbReference type="STRING" id="51511.ENSCSAVP00000000438"/>
<reference evidence="16" key="2">
    <citation type="submission" date="2025-08" db="UniProtKB">
        <authorList>
            <consortium name="Ensembl"/>
        </authorList>
    </citation>
    <scope>IDENTIFICATION</scope>
</reference>
<dbReference type="HOGENOM" id="CLU_032162_2_1_1"/>
<keyword evidence="5" id="KW-0007">Acetylation</keyword>
<dbReference type="GO" id="GO:0005654">
    <property type="term" value="C:nucleoplasm"/>
    <property type="evidence" value="ECO:0007669"/>
    <property type="project" value="UniProtKB-ARBA"/>
</dbReference>
<evidence type="ECO:0000259" key="15">
    <source>
        <dbReference type="SMART" id="SM00986"/>
    </source>
</evidence>
<evidence type="ECO:0000256" key="14">
    <source>
        <dbReference type="RuleBase" id="RU003780"/>
    </source>
</evidence>
<evidence type="ECO:0000256" key="12">
    <source>
        <dbReference type="HAMAP-Rule" id="MF_03166"/>
    </source>
</evidence>
<dbReference type="Ensembl" id="ENSCSAVT00000000443.1">
    <property type="protein sequence ID" value="ENSCSAVP00000000438.1"/>
    <property type="gene ID" value="ENSCSAVG00000000253.1"/>
</dbReference>
<dbReference type="NCBIfam" id="NF003592">
    <property type="entry name" value="PRK05254.1-5"/>
    <property type="match status" value="1"/>
</dbReference>
<dbReference type="InterPro" id="IPR005122">
    <property type="entry name" value="Uracil-DNA_glycosylase-like"/>
</dbReference>
<evidence type="ECO:0000256" key="11">
    <source>
        <dbReference type="ARBA" id="ARBA00064140"/>
    </source>
</evidence>
<evidence type="ECO:0000313" key="17">
    <source>
        <dbReference type="Proteomes" id="UP000007875"/>
    </source>
</evidence>
<dbReference type="HAMAP" id="MF_00148">
    <property type="entry name" value="UDG"/>
    <property type="match status" value="1"/>
</dbReference>
<dbReference type="GO" id="GO:0004844">
    <property type="term" value="F:uracil DNA N-glycosylase activity"/>
    <property type="evidence" value="ECO:0007669"/>
    <property type="project" value="UniProtKB-UniRule"/>
</dbReference>
<dbReference type="Pfam" id="PF03167">
    <property type="entry name" value="UDG"/>
    <property type="match status" value="1"/>
</dbReference>
<comment type="catalytic activity">
    <reaction evidence="9">
        <text>a 2'-deoxyuridine in double-stranded DNA + H2O = a 2'-deoxyribose 5'-monophosphate in double-stranded DNA + uracil</text>
        <dbReference type="Rhea" id="RHEA:81455"/>
        <dbReference type="Rhea" id="RHEA-COMP:14231"/>
        <dbReference type="Rhea" id="RHEA-COMP:17071"/>
        <dbReference type="ChEBI" id="CHEBI:15377"/>
        <dbReference type="ChEBI" id="CHEBI:17568"/>
        <dbReference type="ChEBI" id="CHEBI:133902"/>
        <dbReference type="ChEBI" id="CHEBI:139095"/>
    </reaction>
    <physiologicalReaction direction="left-to-right" evidence="9">
        <dbReference type="Rhea" id="RHEA:81456"/>
    </physiologicalReaction>
</comment>
<comment type="catalytic activity">
    <reaction evidence="10">
        <text>a 2'-deoxyuridine in single-stranded DNA + H2O = a 2'-deoxyribose 5'-monophosphate in single-stranded DNA + uracil</text>
        <dbReference type="Rhea" id="RHEA:81459"/>
        <dbReference type="Rhea" id="RHEA-COMP:12847"/>
        <dbReference type="Rhea" id="RHEA-COMP:19684"/>
        <dbReference type="ChEBI" id="CHEBI:15377"/>
        <dbReference type="ChEBI" id="CHEBI:17568"/>
        <dbReference type="ChEBI" id="CHEBI:133902"/>
        <dbReference type="ChEBI" id="CHEBI:139095"/>
    </reaction>
    <physiologicalReaction direction="left-to-right" evidence="10">
        <dbReference type="Rhea" id="RHEA:81460"/>
    </physiologicalReaction>
</comment>
<dbReference type="GO" id="GO:0097510">
    <property type="term" value="P:base-excision repair, AP site formation via deaminated base removal"/>
    <property type="evidence" value="ECO:0007669"/>
    <property type="project" value="TreeGrafter"/>
</dbReference>
<dbReference type="InterPro" id="IPR036895">
    <property type="entry name" value="Uracil-DNA_glycosylase-like_sf"/>
</dbReference>
<dbReference type="SMART" id="SM00987">
    <property type="entry name" value="UreE_C"/>
    <property type="match status" value="1"/>
</dbReference>
<evidence type="ECO:0000256" key="7">
    <source>
        <dbReference type="ARBA" id="ARBA00023204"/>
    </source>
</evidence>
<dbReference type="FunFam" id="3.40.470.10:FF:000004">
    <property type="entry name" value="Uracil-DNA glycosylase"/>
    <property type="match status" value="1"/>
</dbReference>
<dbReference type="PANTHER" id="PTHR11264:SF0">
    <property type="entry name" value="URACIL-DNA GLYCOSYLASE"/>
    <property type="match status" value="1"/>
</dbReference>
<dbReference type="SUPFAM" id="SSF52141">
    <property type="entry name" value="Uracil-DNA glycosylase-like"/>
    <property type="match status" value="1"/>
</dbReference>
<reference evidence="17" key="1">
    <citation type="submission" date="2003-08" db="EMBL/GenBank/DDBJ databases">
        <authorList>
            <person name="Birren B."/>
            <person name="Nusbaum C."/>
            <person name="Abebe A."/>
            <person name="Abouelleil A."/>
            <person name="Adekoya E."/>
            <person name="Ait-zahra M."/>
            <person name="Allen N."/>
            <person name="Allen T."/>
            <person name="An P."/>
            <person name="Anderson M."/>
            <person name="Anderson S."/>
            <person name="Arachchi H."/>
            <person name="Armbruster J."/>
            <person name="Bachantsang P."/>
            <person name="Baldwin J."/>
            <person name="Barry A."/>
            <person name="Bayul T."/>
            <person name="Blitshsteyn B."/>
            <person name="Bloom T."/>
            <person name="Blye J."/>
            <person name="Boguslavskiy L."/>
            <person name="Borowsky M."/>
            <person name="Boukhgalter B."/>
            <person name="Brunache A."/>
            <person name="Butler J."/>
            <person name="Calixte N."/>
            <person name="Calvo S."/>
            <person name="Camarata J."/>
            <person name="Campo K."/>
            <person name="Chang J."/>
            <person name="Cheshatsang Y."/>
            <person name="Citroen M."/>
            <person name="Collymore A."/>
            <person name="Considine T."/>
            <person name="Cook A."/>
            <person name="Cooke P."/>
            <person name="Corum B."/>
            <person name="Cuomo C."/>
            <person name="David R."/>
            <person name="Dawoe T."/>
            <person name="Degray S."/>
            <person name="Dodge S."/>
            <person name="Dooley K."/>
            <person name="Dorje P."/>
            <person name="Dorjee K."/>
            <person name="Dorris L."/>
            <person name="Duffey N."/>
            <person name="Dupes A."/>
            <person name="Elkins T."/>
            <person name="Engels R."/>
            <person name="Erickson J."/>
            <person name="Farina A."/>
            <person name="Faro S."/>
            <person name="Ferreira P."/>
            <person name="Fischer H."/>
            <person name="Fitzgerald M."/>
            <person name="Foley K."/>
            <person name="Gage D."/>
            <person name="Galagan J."/>
            <person name="Gearin G."/>
            <person name="Gnerre S."/>
            <person name="Gnirke A."/>
            <person name="Goyette A."/>
            <person name="Graham J."/>
            <person name="Grandbois E."/>
            <person name="Gyaltsen K."/>
            <person name="Hafez N."/>
            <person name="Hagopian D."/>
            <person name="Hagos B."/>
            <person name="Hall J."/>
            <person name="Hatcher B."/>
            <person name="Heller A."/>
            <person name="Higgins H."/>
            <person name="Honan T."/>
            <person name="Horn A."/>
            <person name="Houde N."/>
            <person name="Hughes L."/>
            <person name="Hulme W."/>
            <person name="Husby E."/>
            <person name="Iliev I."/>
            <person name="Jaffe D."/>
            <person name="Jones C."/>
            <person name="Kamal M."/>
            <person name="Kamat A."/>
            <person name="Kamvysselis M."/>
            <person name="Karlsson E."/>
            <person name="Kells C."/>
            <person name="Kieu A."/>
            <person name="Kisner P."/>
            <person name="Kodira C."/>
            <person name="Kulbokas E."/>
            <person name="Labutti K."/>
            <person name="Lama D."/>
            <person name="Landers T."/>
            <person name="Leger J."/>
            <person name="Levine S."/>
            <person name="Lewis D."/>
            <person name="Lewis T."/>
            <person name="Lindblad-toh K."/>
            <person name="Liu X."/>
            <person name="Lokyitsang T."/>
            <person name="Lokyitsang Y."/>
            <person name="Lucien O."/>
            <person name="Lui A."/>
            <person name="Ma L.J."/>
            <person name="Mabbitt R."/>
            <person name="Macdonald J."/>
            <person name="Maclean C."/>
            <person name="Major J."/>
            <person name="Manning J."/>
            <person name="Marabella R."/>
            <person name="Maru K."/>
            <person name="Matthews C."/>
            <person name="Mauceli E."/>
            <person name="Mccarthy M."/>
            <person name="Mcdonough S."/>
            <person name="Mcghee T."/>
            <person name="Meldrim J."/>
            <person name="Meneus L."/>
            <person name="Mesirov J."/>
            <person name="Mihalev A."/>
            <person name="Mihova T."/>
            <person name="Mikkelsen T."/>
            <person name="Mlenga V."/>
            <person name="Moru K."/>
            <person name="Mozes J."/>
            <person name="Mulrain L."/>
            <person name="Munson G."/>
            <person name="Naylor J."/>
            <person name="Newes C."/>
            <person name="Nguyen C."/>
            <person name="Nguyen N."/>
            <person name="Nguyen T."/>
            <person name="Nicol R."/>
            <person name="Nielsen C."/>
            <person name="Nizzari M."/>
            <person name="Norbu C."/>
            <person name="Norbu N."/>
            <person name="O'donnell P."/>
            <person name="Okoawo O."/>
            <person name="O'leary S."/>
            <person name="Omotosho B."/>
            <person name="O'neill K."/>
            <person name="Osman S."/>
            <person name="Parker S."/>
            <person name="Perrin D."/>
            <person name="Phunkhang P."/>
            <person name="Piqani B."/>
            <person name="Purcell S."/>
            <person name="Rachupka T."/>
            <person name="Ramasamy U."/>
            <person name="Rameau R."/>
            <person name="Ray V."/>
            <person name="Raymond C."/>
            <person name="Retta R."/>
            <person name="Richardson S."/>
            <person name="Rise C."/>
            <person name="Rodriguez J."/>
            <person name="Rogers J."/>
            <person name="Rogov P."/>
            <person name="Rutman M."/>
            <person name="Schupbach R."/>
            <person name="Seaman C."/>
            <person name="Settipalli S."/>
            <person name="Sharpe T."/>
            <person name="Sheridan J."/>
            <person name="Sherpa N."/>
            <person name="Shi J."/>
            <person name="Smirnov S."/>
            <person name="Smith C."/>
            <person name="Sougnez C."/>
            <person name="Spencer B."/>
            <person name="Stalker J."/>
            <person name="Stange-thomann N."/>
            <person name="Stavropoulos S."/>
            <person name="Stetson K."/>
            <person name="Stone C."/>
            <person name="Stone S."/>
            <person name="Stubbs M."/>
            <person name="Talamas J."/>
            <person name="Tchuinga P."/>
            <person name="Tenzing P."/>
            <person name="Tesfaye S."/>
            <person name="Theodore J."/>
            <person name="Thoulutsang Y."/>
            <person name="Topham K."/>
            <person name="Towey S."/>
            <person name="Tsamla T."/>
            <person name="Tsomo N."/>
            <person name="Vallee D."/>
            <person name="Vassiliev H."/>
            <person name="Venkataraman V."/>
            <person name="Vinson J."/>
            <person name="Vo A."/>
            <person name="Wade C."/>
            <person name="Wang S."/>
            <person name="Wangchuk T."/>
            <person name="Wangdi T."/>
            <person name="Whittaker C."/>
            <person name="Wilkinson J."/>
            <person name="Wu Y."/>
            <person name="Wyman D."/>
            <person name="Yadav S."/>
            <person name="Yang S."/>
            <person name="Yang X."/>
            <person name="Yeager S."/>
            <person name="Yee E."/>
            <person name="Young G."/>
            <person name="Zainoun J."/>
            <person name="Zembeck L."/>
            <person name="Zimmer A."/>
            <person name="Zody M."/>
            <person name="Lander E."/>
        </authorList>
    </citation>
    <scope>NUCLEOTIDE SEQUENCE [LARGE SCALE GENOMIC DNA]</scope>
</reference>
<evidence type="ECO:0000256" key="8">
    <source>
        <dbReference type="ARBA" id="ARBA00023242"/>
    </source>
</evidence>
<keyword evidence="17" id="KW-1185">Reference proteome</keyword>
<dbReference type="NCBIfam" id="NF003591">
    <property type="entry name" value="PRK05254.1-4"/>
    <property type="match status" value="1"/>
</dbReference>
<comment type="similarity">
    <text evidence="1 12 14">Belongs to the uracil-DNA glycosylase (UDG) superfamily. UNG family.</text>
</comment>
<evidence type="ECO:0000256" key="13">
    <source>
        <dbReference type="PROSITE-ProRule" id="PRU10072"/>
    </source>
</evidence>
<keyword evidence="8 12" id="KW-0539">Nucleus</keyword>
<dbReference type="Proteomes" id="UP000007875">
    <property type="component" value="Unassembled WGS sequence"/>
</dbReference>
<dbReference type="InParanoid" id="H2Y540"/>
<dbReference type="InterPro" id="IPR018085">
    <property type="entry name" value="Ura-DNA_Glyclase_AS"/>
</dbReference>
<dbReference type="CDD" id="cd10027">
    <property type="entry name" value="UDG-F1-like"/>
    <property type="match status" value="1"/>
</dbReference>
<evidence type="ECO:0000256" key="10">
    <source>
        <dbReference type="ARBA" id="ARBA00052828"/>
    </source>
</evidence>
<evidence type="ECO:0000256" key="2">
    <source>
        <dbReference type="ARBA" id="ARBA00022553"/>
    </source>
</evidence>
<dbReference type="GeneTree" id="ENSGT00390000003405"/>
<evidence type="ECO:0000256" key="9">
    <source>
        <dbReference type="ARBA" id="ARBA00052069"/>
    </source>
</evidence>
<dbReference type="SMART" id="SM00986">
    <property type="entry name" value="UDG"/>
    <property type="match status" value="1"/>
</dbReference>
<dbReference type="OMA" id="PDNGYLM"/>
<dbReference type="AlphaFoldDB" id="H2Y540"/>
<keyword evidence="4 12" id="KW-0378">Hydrolase</keyword>
<evidence type="ECO:0000256" key="6">
    <source>
        <dbReference type="ARBA" id="ARBA00023128"/>
    </source>
</evidence>
<keyword evidence="2" id="KW-0597">Phosphoprotein</keyword>
<dbReference type="NCBIfam" id="TIGR00628">
    <property type="entry name" value="ung"/>
    <property type="match status" value="1"/>
</dbReference>
<comment type="catalytic activity">
    <reaction evidence="12 14">
        <text>Hydrolyzes single-stranded DNA or mismatched double-stranded DNA and polynucleotides, releasing free uracil.</text>
        <dbReference type="EC" id="3.2.2.27"/>
    </reaction>
</comment>
<dbReference type="PROSITE" id="PS00130">
    <property type="entry name" value="U_DNA_GLYCOSYLASE"/>
    <property type="match status" value="1"/>
</dbReference>
<keyword evidence="7 12" id="KW-0234">DNA repair</keyword>
<evidence type="ECO:0000256" key="1">
    <source>
        <dbReference type="ARBA" id="ARBA00008184"/>
    </source>
</evidence>
<dbReference type="NCBIfam" id="NF003589">
    <property type="entry name" value="PRK05254.1-2"/>
    <property type="match status" value="1"/>
</dbReference>
<dbReference type="InterPro" id="IPR002043">
    <property type="entry name" value="UDG_fam1"/>
</dbReference>
<organism evidence="16 17">
    <name type="scientific">Ciona savignyi</name>
    <name type="common">Pacific transparent sea squirt</name>
    <dbReference type="NCBI Taxonomy" id="51511"/>
    <lineage>
        <taxon>Eukaryota</taxon>
        <taxon>Metazoa</taxon>
        <taxon>Chordata</taxon>
        <taxon>Tunicata</taxon>
        <taxon>Ascidiacea</taxon>
        <taxon>Phlebobranchia</taxon>
        <taxon>Cionidae</taxon>
        <taxon>Ciona</taxon>
    </lineage>
</organism>
<dbReference type="eggNOG" id="KOG2994">
    <property type="taxonomic scope" value="Eukaryota"/>
</dbReference>
<feature type="active site" description="Proton acceptor" evidence="12 13">
    <location>
        <position position="135"/>
    </location>
</feature>
<sequence>MYRSAMSYQTKITTLFSPKLSGKRTSTDPTAAHFQTKRSKCDKENKSFIQSTQVSQTPKLETRKDVIDTAICHSMGKTWRDALKSELNKPYFTKLIKYVENERTHHTIYPPPEQVFSWTHHCNIRDTKVVILGQDPYHGPHQAHGLCFSVQKGVDQPPSLKNIFKELASDEKVDGGFEIPEHGNLTKWAKQGVLLLNAVLTVRKSEPNSHKDKGWEKLTDAVISWISSNLENVVFMLWGSYAQKKGSRIDKSRHLILKSVHPSPLSAYRGFLGCHHFSKANQHLESHGKPEIDWNL</sequence>
<dbReference type="PANTHER" id="PTHR11264">
    <property type="entry name" value="URACIL-DNA GLYCOSYLASE"/>
    <property type="match status" value="1"/>
</dbReference>
<evidence type="ECO:0000256" key="5">
    <source>
        <dbReference type="ARBA" id="ARBA00022990"/>
    </source>
</evidence>
<dbReference type="EC" id="3.2.2.27" evidence="12 14"/>
<evidence type="ECO:0000256" key="3">
    <source>
        <dbReference type="ARBA" id="ARBA00022763"/>
    </source>
</evidence>
<evidence type="ECO:0000313" key="16">
    <source>
        <dbReference type="Ensembl" id="ENSCSAVP00000000438.1"/>
    </source>
</evidence>
<name>H2Y540_CIOSA</name>
<dbReference type="GO" id="GO:0005739">
    <property type="term" value="C:mitochondrion"/>
    <property type="evidence" value="ECO:0007669"/>
    <property type="project" value="UniProtKB-SubCell"/>
</dbReference>
<evidence type="ECO:0000256" key="4">
    <source>
        <dbReference type="ARBA" id="ARBA00022801"/>
    </source>
</evidence>
<accession>H2Y540</accession>
<comment type="subcellular location">
    <subcellularLocation>
        <location evidence="12">Mitochondrion</location>
    </subcellularLocation>
    <subcellularLocation>
        <location evidence="12">Nucleus</location>
    </subcellularLocation>
</comment>
<keyword evidence="6 12" id="KW-0496">Mitochondrion</keyword>
<comment type="function">
    <text evidence="12 14">Excises uracil residues from the DNA which can arise as a result of misincorporation of dUMP residues by DNA polymerase or due to deamination of cytosine.</text>
</comment>
<protein>
    <recommendedName>
        <fullName evidence="12 14">Uracil-DNA glycosylase</fullName>
        <shortName evidence="12">UDG</shortName>
        <ecNumber evidence="12 14">3.2.2.27</ecNumber>
    </recommendedName>
</protein>
<feature type="domain" description="Uracil-DNA glycosylase-like" evidence="15">
    <location>
        <begin position="120"/>
        <end position="284"/>
    </location>
</feature>
<dbReference type="Gene3D" id="3.40.470.10">
    <property type="entry name" value="Uracil-DNA glycosylase-like domain"/>
    <property type="match status" value="1"/>
</dbReference>
<keyword evidence="3 12" id="KW-0227">DNA damage</keyword>
<reference evidence="16" key="3">
    <citation type="submission" date="2025-09" db="UniProtKB">
        <authorList>
            <consortium name="Ensembl"/>
        </authorList>
    </citation>
    <scope>IDENTIFICATION</scope>
</reference>